<proteinExistence type="predicted"/>
<dbReference type="STRING" id="1188234.MALK_2990"/>
<feature type="non-terminal residue" evidence="3">
    <location>
        <position position="184"/>
    </location>
</feature>
<organism evidence="3 4">
    <name type="scientific">Metamycoplasma alkalescens</name>
    <dbReference type="NCBI Taxonomy" id="45363"/>
    <lineage>
        <taxon>Bacteria</taxon>
        <taxon>Bacillati</taxon>
        <taxon>Mycoplasmatota</taxon>
        <taxon>Mycoplasmoidales</taxon>
        <taxon>Metamycoplasmataceae</taxon>
        <taxon>Metamycoplasma</taxon>
    </lineage>
</organism>
<evidence type="ECO:0000313" key="3">
    <source>
        <dbReference type="EMBL" id="SYV89582.1"/>
    </source>
</evidence>
<reference evidence="4" key="1">
    <citation type="submission" date="2018-06" db="EMBL/GenBank/DDBJ databases">
        <authorList>
            <consortium name="Pathogen Informatics"/>
        </authorList>
    </citation>
    <scope>NUCLEOTIDE SEQUENCE [LARGE SCALE GENOMIC DNA]</scope>
    <source>
        <strain evidence="4">NCTC10135</strain>
    </source>
</reference>
<evidence type="ECO:0000313" key="4">
    <source>
        <dbReference type="Proteomes" id="UP000259864"/>
    </source>
</evidence>
<gene>
    <name evidence="3" type="ORF">NCTC10135_00072</name>
</gene>
<dbReference type="KEGG" id="mala:NCTC10135_00072"/>
<keyword evidence="2" id="KW-0472">Membrane</keyword>
<keyword evidence="2" id="KW-0812">Transmembrane</keyword>
<dbReference type="EMBL" id="LS991949">
    <property type="protein sequence ID" value="SYV89582.1"/>
    <property type="molecule type" value="Genomic_DNA"/>
</dbReference>
<protein>
    <submittedName>
        <fullName evidence="3">Uncharacterized protein</fullName>
    </submittedName>
</protein>
<dbReference type="Proteomes" id="UP000259864">
    <property type="component" value="Chromosome 1"/>
</dbReference>
<feature type="coiled-coil region" evidence="1">
    <location>
        <begin position="64"/>
        <end position="117"/>
    </location>
</feature>
<accession>A0A3B0NXQ6</accession>
<dbReference type="AlphaFoldDB" id="A0A3B0NXQ6"/>
<name>A0A3B0NXQ6_9BACT</name>
<sequence length="184" mass="21147">MSPSAKKGLITTGIISATLAIPAVFTLIPYGIQKGYFKTDNLIKQFKESENEFAKIHGQKKLEIENKQKELAPLIEKYDKIEEEKKETEGKGLKEKIAKIESKIAELQQEYQNGIFEIVLPHLEKIARYANAKDDADVIKYTASYIVTKYKQFNLQLKKLGEKIDLNYPNKNEANQIANFYNDW</sequence>
<feature type="transmembrane region" description="Helical" evidence="2">
    <location>
        <begin position="12"/>
        <end position="32"/>
    </location>
</feature>
<evidence type="ECO:0000256" key="2">
    <source>
        <dbReference type="SAM" id="Phobius"/>
    </source>
</evidence>
<keyword evidence="2" id="KW-1133">Transmembrane helix</keyword>
<evidence type="ECO:0000256" key="1">
    <source>
        <dbReference type="SAM" id="Coils"/>
    </source>
</evidence>
<keyword evidence="1" id="KW-0175">Coiled coil</keyword>